<evidence type="ECO:0000256" key="1">
    <source>
        <dbReference type="SAM" id="Phobius"/>
    </source>
</evidence>
<accession>A0A0G1FX45</accession>
<dbReference type="EMBL" id="LCFK01000072">
    <property type="protein sequence ID" value="KKS91343.1"/>
    <property type="molecule type" value="Genomic_DNA"/>
</dbReference>
<keyword evidence="1" id="KW-1133">Transmembrane helix</keyword>
<gene>
    <name evidence="2" type="ORF">UV68_C0072G0009</name>
</gene>
<reference evidence="2 3" key="1">
    <citation type="journal article" date="2015" name="Nature">
        <title>rRNA introns, odd ribosomes, and small enigmatic genomes across a large radiation of phyla.</title>
        <authorList>
            <person name="Brown C.T."/>
            <person name="Hug L.A."/>
            <person name="Thomas B.C."/>
            <person name="Sharon I."/>
            <person name="Castelle C.J."/>
            <person name="Singh A."/>
            <person name="Wilkins M.J."/>
            <person name="Williams K.H."/>
            <person name="Banfield J.F."/>
        </authorList>
    </citation>
    <scope>NUCLEOTIDE SEQUENCE [LARGE SCALE GENOMIC DNA]</scope>
</reference>
<name>A0A0G1FX45_9BACT</name>
<keyword evidence="1" id="KW-0472">Membrane</keyword>
<evidence type="ECO:0000313" key="3">
    <source>
        <dbReference type="Proteomes" id="UP000033980"/>
    </source>
</evidence>
<organism evidence="2 3">
    <name type="scientific">Candidatus Collierbacteria bacterium GW2011_GWC2_43_12</name>
    <dbReference type="NCBI Taxonomy" id="1618390"/>
    <lineage>
        <taxon>Bacteria</taxon>
        <taxon>Candidatus Collieribacteriota</taxon>
    </lineage>
</organism>
<proteinExistence type="predicted"/>
<dbReference type="AlphaFoldDB" id="A0A0G1FX45"/>
<evidence type="ECO:0000313" key="2">
    <source>
        <dbReference type="EMBL" id="KKS91343.1"/>
    </source>
</evidence>
<sequence>MMVPEGSDPTTPSVIANVLMWRSRIAWIASSKYLLAMTVGWAILGVNGNSGSL</sequence>
<feature type="transmembrane region" description="Helical" evidence="1">
    <location>
        <begin position="25"/>
        <end position="44"/>
    </location>
</feature>
<keyword evidence="1" id="KW-0812">Transmembrane</keyword>
<dbReference type="Proteomes" id="UP000033980">
    <property type="component" value="Unassembled WGS sequence"/>
</dbReference>
<comment type="caution">
    <text evidence="2">The sequence shown here is derived from an EMBL/GenBank/DDBJ whole genome shotgun (WGS) entry which is preliminary data.</text>
</comment>
<protein>
    <submittedName>
        <fullName evidence="2">Uncharacterized protein</fullName>
    </submittedName>
</protein>